<accession>A0A1C5ISK9</accession>
<gene>
    <name evidence="1" type="ORF">GA0070609_3701</name>
</gene>
<dbReference type="RefSeq" id="WP_088994889.1">
    <property type="nucleotide sequence ID" value="NZ_LT607750.1"/>
</dbReference>
<reference evidence="1 2" key="1">
    <citation type="submission" date="2016-06" db="EMBL/GenBank/DDBJ databases">
        <authorList>
            <person name="Kjaerup R.B."/>
            <person name="Dalgaard T.S."/>
            <person name="Juul-Madsen H.R."/>
        </authorList>
    </citation>
    <scope>NUCLEOTIDE SEQUENCE [LARGE SCALE GENOMIC DNA]</scope>
    <source>
        <strain evidence="1 2">DSM 43904</strain>
    </source>
</reference>
<dbReference type="Proteomes" id="UP000198217">
    <property type="component" value="Chromosome I"/>
</dbReference>
<evidence type="ECO:0000313" key="2">
    <source>
        <dbReference type="Proteomes" id="UP000198217"/>
    </source>
</evidence>
<keyword evidence="2" id="KW-1185">Reference proteome</keyword>
<dbReference type="AlphaFoldDB" id="A0A1C5ISK9"/>
<organism evidence="1 2">
    <name type="scientific">Micromonospora echinaurantiaca</name>
    <dbReference type="NCBI Taxonomy" id="47857"/>
    <lineage>
        <taxon>Bacteria</taxon>
        <taxon>Bacillati</taxon>
        <taxon>Actinomycetota</taxon>
        <taxon>Actinomycetes</taxon>
        <taxon>Micromonosporales</taxon>
        <taxon>Micromonosporaceae</taxon>
        <taxon>Micromonospora</taxon>
    </lineage>
</organism>
<proteinExistence type="predicted"/>
<protein>
    <recommendedName>
        <fullName evidence="3">DUF3806 domain-containing protein</fullName>
    </recommendedName>
</protein>
<sequence>MNAPDPTYLHALAEECADLVFRQFGRRLDWSPESLSTLDEVCVDLLADGPLAEEHLDLWWRLIGAYTGEVVIRAYGGEWVEHEKSAGVPAVSALGVTGFPFGLAARVLDGEPYKSLASFVRALPAIAERTPPA</sequence>
<evidence type="ECO:0000313" key="1">
    <source>
        <dbReference type="EMBL" id="SCG61295.1"/>
    </source>
</evidence>
<dbReference type="EMBL" id="LT607750">
    <property type="protein sequence ID" value="SCG61295.1"/>
    <property type="molecule type" value="Genomic_DNA"/>
</dbReference>
<name>A0A1C5ISK9_9ACTN</name>
<evidence type="ECO:0008006" key="3">
    <source>
        <dbReference type="Google" id="ProtNLM"/>
    </source>
</evidence>